<dbReference type="CDD" id="cd07957">
    <property type="entry name" value="Anticodon_Ia_Met"/>
    <property type="match status" value="1"/>
</dbReference>
<dbReference type="GO" id="GO:0046872">
    <property type="term" value="F:metal ion binding"/>
    <property type="evidence" value="ECO:0007669"/>
    <property type="project" value="UniProtKB-KW"/>
</dbReference>
<keyword evidence="10 16" id="KW-0862">Zinc</keyword>
<evidence type="ECO:0000313" key="18">
    <source>
        <dbReference type="EMBL" id="WNC08789.1"/>
    </source>
</evidence>
<dbReference type="InterPro" id="IPR015413">
    <property type="entry name" value="Methionyl/Leucyl_tRNA_Synth"/>
</dbReference>
<protein>
    <recommendedName>
        <fullName evidence="16">Methionine--tRNA ligase</fullName>
        <ecNumber evidence="16">6.1.1.10</ecNumber>
    </recommendedName>
    <alternativeName>
        <fullName evidence="16">Methionyl-tRNA synthetase</fullName>
        <shortName evidence="16">MetRS</shortName>
    </alternativeName>
</protein>
<evidence type="ECO:0000256" key="4">
    <source>
        <dbReference type="ARBA" id="ARBA00011738"/>
    </source>
</evidence>
<dbReference type="Gene3D" id="2.40.50.140">
    <property type="entry name" value="Nucleic acid-binding proteins"/>
    <property type="match status" value="1"/>
</dbReference>
<feature type="short sequence motif" description="'HIGH' region" evidence="16">
    <location>
        <begin position="14"/>
        <end position="24"/>
    </location>
</feature>
<comment type="similarity">
    <text evidence="3 16">Belongs to the class-I aminoacyl-tRNA synthetase family. MetG type 1 subfamily.</text>
</comment>
<evidence type="ECO:0000256" key="10">
    <source>
        <dbReference type="ARBA" id="ARBA00022833"/>
    </source>
</evidence>
<comment type="subcellular location">
    <subcellularLocation>
        <location evidence="2 16">Cytoplasm</location>
    </subcellularLocation>
</comment>
<dbReference type="InterPro" id="IPR029038">
    <property type="entry name" value="MetRS_Zn"/>
</dbReference>
<feature type="short sequence motif" description="'KMSKS' region" evidence="16">
    <location>
        <begin position="331"/>
        <end position="335"/>
    </location>
</feature>
<evidence type="ECO:0000256" key="3">
    <source>
        <dbReference type="ARBA" id="ARBA00008258"/>
    </source>
</evidence>
<dbReference type="PANTHER" id="PTHR45765">
    <property type="entry name" value="METHIONINE--TRNA LIGASE"/>
    <property type="match status" value="1"/>
</dbReference>
<dbReference type="SUPFAM" id="SSF57770">
    <property type="entry name" value="Methionyl-tRNA synthetase (MetRS), Zn-domain"/>
    <property type="match status" value="1"/>
</dbReference>
<dbReference type="PANTHER" id="PTHR45765:SF1">
    <property type="entry name" value="METHIONINE--TRNA LIGASE, CYTOPLASMIC"/>
    <property type="match status" value="1"/>
</dbReference>
<feature type="binding site" evidence="16">
    <location>
        <position position="334"/>
    </location>
    <ligand>
        <name>ATP</name>
        <dbReference type="ChEBI" id="CHEBI:30616"/>
    </ligand>
</feature>
<keyword evidence="14 16" id="KW-0030">Aminoacyl-tRNA synthetase</keyword>
<name>A0AAJ6MSH2_9PSED</name>
<dbReference type="InterPro" id="IPR041872">
    <property type="entry name" value="Anticodon_Met"/>
</dbReference>
<feature type="binding site" evidence="16">
    <location>
        <position position="148"/>
    </location>
    <ligand>
        <name>Zn(2+)</name>
        <dbReference type="ChEBI" id="CHEBI:29105"/>
    </ligand>
</feature>
<keyword evidence="13 16" id="KW-0648">Protein biosynthesis</keyword>
<dbReference type="Pfam" id="PF19303">
    <property type="entry name" value="Anticodon_3"/>
    <property type="match status" value="1"/>
</dbReference>
<keyword evidence="5 16" id="KW-0963">Cytoplasm</keyword>
<dbReference type="PROSITE" id="PS50886">
    <property type="entry name" value="TRBD"/>
    <property type="match status" value="1"/>
</dbReference>
<evidence type="ECO:0000256" key="14">
    <source>
        <dbReference type="ARBA" id="ARBA00023146"/>
    </source>
</evidence>
<dbReference type="NCBIfam" id="NF001100">
    <property type="entry name" value="PRK00133.1"/>
    <property type="match status" value="1"/>
</dbReference>
<dbReference type="SUPFAM" id="SSF47323">
    <property type="entry name" value="Anticodon-binding domain of a subclass of class I aminoacyl-tRNA synthetases"/>
    <property type="match status" value="1"/>
</dbReference>
<evidence type="ECO:0000256" key="13">
    <source>
        <dbReference type="ARBA" id="ARBA00022917"/>
    </source>
</evidence>
<dbReference type="GO" id="GO:0004825">
    <property type="term" value="F:methionine-tRNA ligase activity"/>
    <property type="evidence" value="ECO:0007669"/>
    <property type="project" value="UniProtKB-UniRule"/>
</dbReference>
<dbReference type="NCBIfam" id="TIGR00399">
    <property type="entry name" value="metG_C_term"/>
    <property type="match status" value="1"/>
</dbReference>
<dbReference type="InterPro" id="IPR001412">
    <property type="entry name" value="aa-tRNA-synth_I_CS"/>
</dbReference>
<evidence type="ECO:0000256" key="8">
    <source>
        <dbReference type="ARBA" id="ARBA00022723"/>
    </source>
</evidence>
<dbReference type="FunFam" id="2.40.50.140:FF:000042">
    <property type="entry name" value="Methionine--tRNA ligase"/>
    <property type="match status" value="1"/>
</dbReference>
<evidence type="ECO:0000256" key="2">
    <source>
        <dbReference type="ARBA" id="ARBA00004496"/>
    </source>
</evidence>
<organism evidence="18 19">
    <name type="scientific">Pseudomonas coleopterorum</name>
    <dbReference type="NCBI Taxonomy" id="1605838"/>
    <lineage>
        <taxon>Bacteria</taxon>
        <taxon>Pseudomonadati</taxon>
        <taxon>Pseudomonadota</taxon>
        <taxon>Gammaproteobacteria</taxon>
        <taxon>Pseudomonadales</taxon>
        <taxon>Pseudomonadaceae</taxon>
        <taxon>Pseudomonas</taxon>
    </lineage>
</organism>
<comment type="catalytic activity">
    <reaction evidence="15 16">
        <text>tRNA(Met) + L-methionine + ATP = L-methionyl-tRNA(Met) + AMP + diphosphate</text>
        <dbReference type="Rhea" id="RHEA:13481"/>
        <dbReference type="Rhea" id="RHEA-COMP:9667"/>
        <dbReference type="Rhea" id="RHEA-COMP:9698"/>
        <dbReference type="ChEBI" id="CHEBI:30616"/>
        <dbReference type="ChEBI" id="CHEBI:33019"/>
        <dbReference type="ChEBI" id="CHEBI:57844"/>
        <dbReference type="ChEBI" id="CHEBI:78442"/>
        <dbReference type="ChEBI" id="CHEBI:78530"/>
        <dbReference type="ChEBI" id="CHEBI:456215"/>
        <dbReference type="EC" id="6.1.1.10"/>
    </reaction>
</comment>
<dbReference type="HAMAP" id="MF_00098">
    <property type="entry name" value="Met_tRNA_synth_type1"/>
    <property type="match status" value="1"/>
</dbReference>
<dbReference type="InterPro" id="IPR012340">
    <property type="entry name" value="NA-bd_OB-fold"/>
</dbReference>
<accession>A0AAJ6MSH2</accession>
<dbReference type="Pfam" id="PF09334">
    <property type="entry name" value="tRNA-synt_1g"/>
    <property type="match status" value="1"/>
</dbReference>
<evidence type="ECO:0000256" key="7">
    <source>
        <dbReference type="ARBA" id="ARBA00022598"/>
    </source>
</evidence>
<keyword evidence="7 16" id="KW-0436">Ligase</keyword>
<keyword evidence="8 16" id="KW-0479">Metal-binding</keyword>
<keyword evidence="9 16" id="KW-0547">Nucleotide-binding</keyword>
<dbReference type="CDD" id="cd02800">
    <property type="entry name" value="tRNA_bind_EcMetRS_like"/>
    <property type="match status" value="1"/>
</dbReference>
<dbReference type="InterPro" id="IPR023458">
    <property type="entry name" value="Met-tRNA_ligase_1"/>
</dbReference>
<dbReference type="GO" id="GO:0000049">
    <property type="term" value="F:tRNA binding"/>
    <property type="evidence" value="ECO:0007669"/>
    <property type="project" value="UniProtKB-UniRule"/>
</dbReference>
<dbReference type="CDD" id="cd00814">
    <property type="entry name" value="MetRS_core"/>
    <property type="match status" value="1"/>
</dbReference>
<dbReference type="InterPro" id="IPR014758">
    <property type="entry name" value="Met-tRNA_synth"/>
</dbReference>
<dbReference type="Proteomes" id="UP001258207">
    <property type="component" value="Chromosome"/>
</dbReference>
<dbReference type="RefSeq" id="WP_310791503.1">
    <property type="nucleotide sequence ID" value="NZ_CP134081.1"/>
</dbReference>
<sequence length="681" mass="75638">MSEPRKILVTSALPYANGSIHLGHMLEYIQTDMWVRFQKHRGNQCVYVCADDAHGSAIMLRAEKEGITPEQLIANVKAEHSADFADFLVDFDNFHSTHSEENRELSSEVYLKLRDAGHIAQRSVTQYFDPQKQMFLADRFIKGTCPKCAAPDQYGDNCEKCGATYAPTELKDPKSAISGATPVLKDSQHFFFKLPDFQQMLEGWTRSGTLQDAVANKIAEWLDAGLQEWDISRDAPYFGFEIPGEPGKYFYVWLDAPIGYMASFKNLCARRPELDFDAYWAKDSKAELYHFIGKDIINFHALFWPAMLEGAGYRKPTALNVHGFLTVNGEKMSKSRGTFIKARTYLDHLAPEYLRYYFASKLGRGVDDLDVNLDDFVQKVNSDLVGKVVNIASRCAGFVHKGNNGVLVAANAAPELTQAFLDATPSIAEAYEVRDFARAMREIMALADRANAWIAEKAPWSLAKQEGRADEVQAVCAVGINLFRQLIIFLKPVLPELAREAERFLNVEPLTWNDHTTWLAEHSLNPFQALMTRIDPVKVQAMTDASKQDLAAAQDPAVAATGNGELAKEPLAAEIDFDAFAAVDLRVALILKAEAVEGADKLLRLTLDIGDEQRNVFSGIKSAYPDPAALEGRLTMMIANLKPRKMRFGVSEGMVMAAGPGGEEIYLLSPDSGAKPGQRIK</sequence>
<reference evidence="18" key="1">
    <citation type="submission" date="2023-09" db="EMBL/GenBank/DDBJ databases">
        <title>First report of Pseudomonas coleopterorum DJ13 causing leaf spot on Rhododendron pulchrum Sweet in China.</title>
        <authorList>
            <person name="Zhang Y."/>
        </authorList>
    </citation>
    <scope>NUCLEOTIDE SEQUENCE</scope>
    <source>
        <strain evidence="18">DJ13</strain>
    </source>
</reference>
<evidence type="ECO:0000256" key="12">
    <source>
        <dbReference type="ARBA" id="ARBA00022884"/>
    </source>
</evidence>
<keyword evidence="6 16" id="KW-0820">tRNA-binding</keyword>
<comment type="subunit">
    <text evidence="4 16">Homodimer.</text>
</comment>
<keyword evidence="11 16" id="KW-0067">ATP-binding</keyword>
<gene>
    <name evidence="16 18" type="primary">metG</name>
    <name evidence="18" type="ORF">RI108_16030</name>
</gene>
<dbReference type="SUPFAM" id="SSF52374">
    <property type="entry name" value="Nucleotidylyl transferase"/>
    <property type="match status" value="1"/>
</dbReference>
<dbReference type="InterPro" id="IPR009080">
    <property type="entry name" value="tRNAsynth_Ia_anticodon-bd"/>
</dbReference>
<feature type="binding site" evidence="16">
    <location>
        <position position="145"/>
    </location>
    <ligand>
        <name>Zn(2+)</name>
        <dbReference type="ChEBI" id="CHEBI:29105"/>
    </ligand>
</feature>
<evidence type="ECO:0000256" key="1">
    <source>
        <dbReference type="ARBA" id="ARBA00003314"/>
    </source>
</evidence>
<feature type="binding site" evidence="16">
    <location>
        <position position="158"/>
    </location>
    <ligand>
        <name>Zn(2+)</name>
        <dbReference type="ChEBI" id="CHEBI:29105"/>
    </ligand>
</feature>
<evidence type="ECO:0000256" key="6">
    <source>
        <dbReference type="ARBA" id="ARBA00022555"/>
    </source>
</evidence>
<dbReference type="Gene3D" id="3.40.50.620">
    <property type="entry name" value="HUPs"/>
    <property type="match status" value="1"/>
</dbReference>
<feature type="binding site" evidence="16">
    <location>
        <position position="161"/>
    </location>
    <ligand>
        <name>Zn(2+)</name>
        <dbReference type="ChEBI" id="CHEBI:29105"/>
    </ligand>
</feature>
<evidence type="ECO:0000256" key="15">
    <source>
        <dbReference type="ARBA" id="ARBA00047364"/>
    </source>
</evidence>
<keyword evidence="12 16" id="KW-0694">RNA-binding</keyword>
<dbReference type="EMBL" id="CP134081">
    <property type="protein sequence ID" value="WNC08789.1"/>
    <property type="molecule type" value="Genomic_DNA"/>
</dbReference>
<dbReference type="PRINTS" id="PR01041">
    <property type="entry name" value="TRNASYNTHMET"/>
</dbReference>
<dbReference type="EC" id="6.1.1.10" evidence="16"/>
<dbReference type="InterPro" id="IPR014729">
    <property type="entry name" value="Rossmann-like_a/b/a_fold"/>
</dbReference>
<dbReference type="GO" id="GO:0005829">
    <property type="term" value="C:cytosol"/>
    <property type="evidence" value="ECO:0007669"/>
    <property type="project" value="TreeGrafter"/>
</dbReference>
<evidence type="ECO:0000313" key="19">
    <source>
        <dbReference type="Proteomes" id="UP001258207"/>
    </source>
</evidence>
<dbReference type="FunFam" id="2.20.28.20:FF:000001">
    <property type="entry name" value="Methionine--tRNA ligase"/>
    <property type="match status" value="1"/>
</dbReference>
<dbReference type="GO" id="GO:0005524">
    <property type="term" value="F:ATP binding"/>
    <property type="evidence" value="ECO:0007669"/>
    <property type="project" value="UniProtKB-UniRule"/>
</dbReference>
<evidence type="ECO:0000259" key="17">
    <source>
        <dbReference type="PROSITE" id="PS50886"/>
    </source>
</evidence>
<evidence type="ECO:0000256" key="16">
    <source>
        <dbReference type="HAMAP-Rule" id="MF_00098"/>
    </source>
</evidence>
<dbReference type="GO" id="GO:0006431">
    <property type="term" value="P:methionyl-tRNA aminoacylation"/>
    <property type="evidence" value="ECO:0007669"/>
    <property type="project" value="UniProtKB-UniRule"/>
</dbReference>
<evidence type="ECO:0000256" key="5">
    <source>
        <dbReference type="ARBA" id="ARBA00022490"/>
    </source>
</evidence>
<dbReference type="AlphaFoldDB" id="A0AAJ6MSH2"/>
<dbReference type="InterPro" id="IPR004495">
    <property type="entry name" value="Met-tRNA-synth_bsu_C"/>
</dbReference>
<dbReference type="FunFam" id="1.10.730.10:FF:000005">
    <property type="entry name" value="Methionine--tRNA ligase"/>
    <property type="match status" value="1"/>
</dbReference>
<comment type="function">
    <text evidence="1 16">Is required not only for elongation of protein synthesis but also for the initiation of all mRNA translation through initiator tRNA(fMet) aminoacylation.</text>
</comment>
<dbReference type="InterPro" id="IPR033911">
    <property type="entry name" value="MetRS_core"/>
</dbReference>
<proteinExistence type="inferred from homology"/>
<dbReference type="SUPFAM" id="SSF50249">
    <property type="entry name" value="Nucleic acid-binding proteins"/>
    <property type="match status" value="1"/>
</dbReference>
<dbReference type="Gene3D" id="2.20.28.20">
    <property type="entry name" value="Methionyl-tRNA synthetase, Zn-domain"/>
    <property type="match status" value="1"/>
</dbReference>
<dbReference type="Pfam" id="PF01588">
    <property type="entry name" value="tRNA_bind"/>
    <property type="match status" value="1"/>
</dbReference>
<dbReference type="Gene3D" id="1.10.730.10">
    <property type="entry name" value="Isoleucyl-tRNA Synthetase, Domain 1"/>
    <property type="match status" value="1"/>
</dbReference>
<dbReference type="InterPro" id="IPR002547">
    <property type="entry name" value="tRNA-bd_dom"/>
</dbReference>
<dbReference type="NCBIfam" id="TIGR00398">
    <property type="entry name" value="metG"/>
    <property type="match status" value="1"/>
</dbReference>
<comment type="cofactor">
    <cofactor evidence="16">
        <name>Zn(2+)</name>
        <dbReference type="ChEBI" id="CHEBI:29105"/>
    </cofactor>
    <text evidence="16">Binds 1 zinc ion per subunit.</text>
</comment>
<dbReference type="PROSITE" id="PS00178">
    <property type="entry name" value="AA_TRNA_LIGASE_I"/>
    <property type="match status" value="1"/>
</dbReference>
<feature type="domain" description="TRNA-binding" evidence="17">
    <location>
        <begin position="579"/>
        <end position="681"/>
    </location>
</feature>
<evidence type="ECO:0000256" key="11">
    <source>
        <dbReference type="ARBA" id="ARBA00022840"/>
    </source>
</evidence>
<evidence type="ECO:0000256" key="9">
    <source>
        <dbReference type="ARBA" id="ARBA00022741"/>
    </source>
</evidence>